<comment type="caution">
    <text evidence="2">The sequence shown here is derived from an EMBL/GenBank/DDBJ whole genome shotgun (WGS) entry which is preliminary data.</text>
</comment>
<organism evidence="2 3">
    <name type="scientific">Neoroseomonas terrae</name>
    <dbReference type="NCBI Taxonomy" id="424799"/>
    <lineage>
        <taxon>Bacteria</taxon>
        <taxon>Pseudomonadati</taxon>
        <taxon>Pseudomonadota</taxon>
        <taxon>Alphaproteobacteria</taxon>
        <taxon>Acetobacterales</taxon>
        <taxon>Acetobacteraceae</taxon>
        <taxon>Neoroseomonas</taxon>
    </lineage>
</organism>
<dbReference type="Gene3D" id="1.10.10.10">
    <property type="entry name" value="Winged helix-like DNA-binding domain superfamily/Winged helix DNA-binding domain"/>
    <property type="match status" value="1"/>
</dbReference>
<evidence type="ECO:0000313" key="2">
    <source>
        <dbReference type="EMBL" id="MBR0651608.1"/>
    </source>
</evidence>
<accession>A0ABS5EKS4</accession>
<dbReference type="SUPFAM" id="SSF52540">
    <property type="entry name" value="P-loop containing nucleoside triphosphate hydrolases"/>
    <property type="match status" value="1"/>
</dbReference>
<dbReference type="Pfam" id="PF09250">
    <property type="entry name" value="Prim-Pol"/>
    <property type="match status" value="1"/>
</dbReference>
<dbReference type="InterPro" id="IPR036390">
    <property type="entry name" value="WH_DNA-bd_sf"/>
</dbReference>
<feature type="domain" description="DNA primase/polymerase bifunctional N-terminal" evidence="1">
    <location>
        <begin position="1"/>
        <end position="173"/>
    </location>
</feature>
<sequence length="744" mass="80136">MIYIRRGFSLVPLEGKRPTQTGWYLPGRLVVTEDAAREVFGAVPPPNIGYHLAASGVVELDLDAVELARKALGAAGVSVAALIASGWAIHGRGTRIVFAAPEGMTLPTYRFTIPDPTPDKPHRRRTVFELRSGYDAKGEVMNLQSVAPPSVHPDTGNPYRAGPIRIAPLPAGLLRLWQGYEAMLPKLRDALGVPPDDPGDDTAGENTLPYRSRYRNHFNAAVTAEGILEDNGYEQHGDRWSGPGSRGNAGIKHIRGTTDLYFCHDTDDPLRGLFDPWSAYVRLEHSGDLAAAEAAAADYVGGGDPEKARAFTTSLSPFRALTDAERATAEARQGDRDKIARLTTSLQRGDGAFYLGAFESTELAMDRLPARYIVPGILPAGMVGALVALPNTGKTALAIGLSAAVCLARPVAGLEPIEEECGMVGYFAGEDATGVHHRFRAQLEALGIEGRDGLRQAGFFVMDSLSARLGDPKATAQIIDVLRLTELRRRRPFRLFVFDTLARHRAPGLDENSAADAGDMMNSARDVALAFPGATVLVLAHPGRKETDRLRGSMAFDGDLDFILILEPTKTDAKNTLPVRPKDAPQPTGKVSTLKGTKFRADAVDGHLLTVRLARVDGREWLNVRYPSGRVQEGSALIVDNVEAARAKEDLPDVKEAGKADRRRADPEDDRAILRAVDAAGKDASQRDLAEAVGVALTTYQRAIARLVKTGLLRVATKGESKGKTFITRAGRAALEKAEGVVEK</sequence>
<dbReference type="Proteomes" id="UP000698752">
    <property type="component" value="Unassembled WGS sequence"/>
</dbReference>
<dbReference type="SMART" id="SM00943">
    <property type="entry name" value="Prim-Pol"/>
    <property type="match status" value="1"/>
</dbReference>
<dbReference type="Pfam" id="PF13412">
    <property type="entry name" value="HTH_24"/>
    <property type="match status" value="1"/>
</dbReference>
<dbReference type="InterPro" id="IPR015330">
    <property type="entry name" value="DNA_primase/pol_bifunc_N"/>
</dbReference>
<keyword evidence="3" id="KW-1185">Reference proteome</keyword>
<dbReference type="EMBL" id="JAAEDI010000019">
    <property type="protein sequence ID" value="MBR0651608.1"/>
    <property type="molecule type" value="Genomic_DNA"/>
</dbReference>
<dbReference type="InterPro" id="IPR027417">
    <property type="entry name" value="P-loop_NTPase"/>
</dbReference>
<evidence type="ECO:0000313" key="3">
    <source>
        <dbReference type="Proteomes" id="UP000698752"/>
    </source>
</evidence>
<proteinExistence type="predicted"/>
<reference evidence="3" key="1">
    <citation type="journal article" date="2021" name="Syst. Appl. Microbiol.">
        <title>Roseomonas hellenica sp. nov., isolated from roots of wild-growing Alkanna tinctoria.</title>
        <authorList>
            <person name="Rat A."/>
            <person name="Naranjo H.D."/>
            <person name="Lebbe L."/>
            <person name="Cnockaert M."/>
            <person name="Krigas N."/>
            <person name="Grigoriadou K."/>
            <person name="Maloupa E."/>
            <person name="Willems A."/>
        </authorList>
    </citation>
    <scope>NUCLEOTIDE SEQUENCE [LARGE SCALE GENOMIC DNA]</scope>
    <source>
        <strain evidence="3">LMG 31159</strain>
    </source>
</reference>
<dbReference type="InterPro" id="IPR036388">
    <property type="entry name" value="WH-like_DNA-bd_sf"/>
</dbReference>
<dbReference type="Gene3D" id="3.40.50.300">
    <property type="entry name" value="P-loop containing nucleotide triphosphate hydrolases"/>
    <property type="match status" value="1"/>
</dbReference>
<evidence type="ECO:0000259" key="1">
    <source>
        <dbReference type="SMART" id="SM00943"/>
    </source>
</evidence>
<dbReference type="SUPFAM" id="SSF46785">
    <property type="entry name" value="Winged helix' DNA-binding domain"/>
    <property type="match status" value="1"/>
</dbReference>
<name>A0ABS5EKS4_9PROT</name>
<dbReference type="RefSeq" id="WP_211870270.1">
    <property type="nucleotide sequence ID" value="NZ_JAAEDI010000019.1"/>
</dbReference>
<dbReference type="Pfam" id="PF13481">
    <property type="entry name" value="AAA_25"/>
    <property type="match status" value="1"/>
</dbReference>
<gene>
    <name evidence="2" type="ORF">GXW78_18200</name>
</gene>
<protein>
    <submittedName>
        <fullName evidence="2">AAA family ATPase</fullName>
    </submittedName>
</protein>